<dbReference type="EMBL" id="KN817526">
    <property type="protein sequence ID" value="KJA26969.1"/>
    <property type="molecule type" value="Genomic_DNA"/>
</dbReference>
<dbReference type="Proteomes" id="UP000054270">
    <property type="component" value="Unassembled WGS sequence"/>
</dbReference>
<dbReference type="InterPro" id="IPR000253">
    <property type="entry name" value="FHA_dom"/>
</dbReference>
<dbReference type="PROSITE" id="PS50006">
    <property type="entry name" value="FHA_DOMAIN"/>
    <property type="match status" value="1"/>
</dbReference>
<protein>
    <recommendedName>
        <fullName evidence="1">FHA domain-containing protein</fullName>
    </recommendedName>
</protein>
<organism evidence="2 3">
    <name type="scientific">Hypholoma sublateritium (strain FD-334 SS-4)</name>
    <dbReference type="NCBI Taxonomy" id="945553"/>
    <lineage>
        <taxon>Eukaryota</taxon>
        <taxon>Fungi</taxon>
        <taxon>Dikarya</taxon>
        <taxon>Basidiomycota</taxon>
        <taxon>Agaricomycotina</taxon>
        <taxon>Agaricomycetes</taxon>
        <taxon>Agaricomycetidae</taxon>
        <taxon>Agaricales</taxon>
        <taxon>Agaricineae</taxon>
        <taxon>Strophariaceae</taxon>
        <taxon>Hypholoma</taxon>
    </lineage>
</organism>
<sequence>MSAIILILTPGTGSFPFQSKTLTMPSGTKIMLGSTEGTVNGARSSVRVPSMTNGWFAPRQTEDYSMPAVSPLPLSSSHAELWADGNKARCSLSSVHIRDLDSAFGTYVNGMRIKKNSTLKTGDTISLGSRIPRNEKTPAYITDLHLSPVIMKVTLSLS</sequence>
<evidence type="ECO:0000313" key="2">
    <source>
        <dbReference type="EMBL" id="KJA26969.1"/>
    </source>
</evidence>
<dbReference type="STRING" id="945553.A0A0D2P7L8"/>
<accession>A0A0D2P7L8</accession>
<dbReference type="OMA" id="CIVAKVT"/>
<dbReference type="CDD" id="cd00060">
    <property type="entry name" value="FHA"/>
    <property type="match status" value="1"/>
</dbReference>
<name>A0A0D2P7L8_HYPSF</name>
<gene>
    <name evidence="2" type="ORF">HYPSUDRAFT_132257</name>
</gene>
<proteinExistence type="predicted"/>
<evidence type="ECO:0000313" key="3">
    <source>
        <dbReference type="Proteomes" id="UP000054270"/>
    </source>
</evidence>
<dbReference type="Pfam" id="PF00498">
    <property type="entry name" value="FHA"/>
    <property type="match status" value="1"/>
</dbReference>
<dbReference type="AlphaFoldDB" id="A0A0D2P7L8"/>
<keyword evidence="3" id="KW-1185">Reference proteome</keyword>
<evidence type="ECO:0000259" key="1">
    <source>
        <dbReference type="PROSITE" id="PS50006"/>
    </source>
</evidence>
<dbReference type="SUPFAM" id="SSF49879">
    <property type="entry name" value="SMAD/FHA domain"/>
    <property type="match status" value="1"/>
</dbReference>
<reference evidence="3" key="1">
    <citation type="submission" date="2014-04" db="EMBL/GenBank/DDBJ databases">
        <title>Evolutionary Origins and Diversification of the Mycorrhizal Mutualists.</title>
        <authorList>
            <consortium name="DOE Joint Genome Institute"/>
            <consortium name="Mycorrhizal Genomics Consortium"/>
            <person name="Kohler A."/>
            <person name="Kuo A."/>
            <person name="Nagy L.G."/>
            <person name="Floudas D."/>
            <person name="Copeland A."/>
            <person name="Barry K.W."/>
            <person name="Cichocki N."/>
            <person name="Veneault-Fourrey C."/>
            <person name="LaButti K."/>
            <person name="Lindquist E.A."/>
            <person name="Lipzen A."/>
            <person name="Lundell T."/>
            <person name="Morin E."/>
            <person name="Murat C."/>
            <person name="Riley R."/>
            <person name="Ohm R."/>
            <person name="Sun H."/>
            <person name="Tunlid A."/>
            <person name="Henrissat B."/>
            <person name="Grigoriev I.V."/>
            <person name="Hibbett D.S."/>
            <person name="Martin F."/>
        </authorList>
    </citation>
    <scope>NUCLEOTIDE SEQUENCE [LARGE SCALE GENOMIC DNA]</scope>
    <source>
        <strain evidence="3">FD-334 SS-4</strain>
    </source>
</reference>
<dbReference type="OrthoDB" id="687730at2759"/>
<feature type="domain" description="FHA" evidence="1">
    <location>
        <begin position="55"/>
        <end position="113"/>
    </location>
</feature>
<dbReference type="InterPro" id="IPR008984">
    <property type="entry name" value="SMAD_FHA_dom_sf"/>
</dbReference>
<dbReference type="Gene3D" id="2.60.200.20">
    <property type="match status" value="1"/>
</dbReference>